<accession>A0A6J7WWU4</accession>
<sequence length="270" mass="30345">MLSIPYYHSLLRKYVVIFGTLFNNIKVERLKSDGTVHDTLRVPIAYGPREKFLAREEANPDGIAKVATILPRMGFEITGISYASDRKLQTTIPIYTKNNINGNSVLKKVYQPVPYDIQFTLSIMVKQTEDGTRIVEQILPYFTPEWTISAKLLQDFDNYTDIPIVIDTVNIEDTYATGFKERRALIYTIVFTMKAYLYGPVSQSKVIKIATVNAFAPMEANLALSRVVTQPGLDANGNPTIVLGDSIAYTSIDETDNFDYIITKTDFPSG</sequence>
<dbReference type="InterPro" id="IPR038553">
    <property type="entry name" value="T4-gp15_tss_sf"/>
</dbReference>
<organism evidence="1">
    <name type="scientific">uncultured Caudovirales phage</name>
    <dbReference type="NCBI Taxonomy" id="2100421"/>
    <lineage>
        <taxon>Viruses</taxon>
        <taxon>Duplodnaviria</taxon>
        <taxon>Heunggongvirae</taxon>
        <taxon>Uroviricota</taxon>
        <taxon>Caudoviricetes</taxon>
        <taxon>Peduoviridae</taxon>
        <taxon>Maltschvirus</taxon>
        <taxon>Maltschvirus maltsch</taxon>
    </lineage>
</organism>
<gene>
    <name evidence="1" type="ORF">UFOVP247_133</name>
</gene>
<dbReference type="Gene3D" id="3.30.2000.40">
    <property type="entry name" value="Myoviridae tail sheath stabiliser"/>
    <property type="match status" value="1"/>
</dbReference>
<dbReference type="InterPro" id="IPR031997">
    <property type="entry name" value="T4-gp15_tss"/>
</dbReference>
<reference evidence="1" key="1">
    <citation type="submission" date="2020-05" db="EMBL/GenBank/DDBJ databases">
        <authorList>
            <person name="Chiriac C."/>
            <person name="Salcher M."/>
            <person name="Ghai R."/>
            <person name="Kavagutti S V."/>
        </authorList>
    </citation>
    <scope>NUCLEOTIDE SEQUENCE</scope>
</reference>
<dbReference type="EMBL" id="LR798288">
    <property type="protein sequence ID" value="CAB5221308.1"/>
    <property type="molecule type" value="Genomic_DNA"/>
</dbReference>
<dbReference type="Pfam" id="PF16724">
    <property type="entry name" value="T4-gp15_tss"/>
    <property type="match status" value="1"/>
</dbReference>
<name>A0A6J7WWU4_9CAUD</name>
<proteinExistence type="predicted"/>
<evidence type="ECO:0000313" key="1">
    <source>
        <dbReference type="EMBL" id="CAB5221308.1"/>
    </source>
</evidence>
<protein>
    <submittedName>
        <fullName evidence="1">Tail sheath stabilizer and completion protein</fullName>
    </submittedName>
</protein>